<evidence type="ECO:0000259" key="3">
    <source>
        <dbReference type="PROSITE" id="PS51186"/>
    </source>
</evidence>
<dbReference type="Proteomes" id="UP001224412">
    <property type="component" value="Unassembled WGS sequence"/>
</dbReference>
<keyword evidence="1" id="KW-0808">Transferase</keyword>
<dbReference type="GeneID" id="42781086"/>
<gene>
    <name evidence="4" type="ORF">QPX42_03520</name>
</gene>
<evidence type="ECO:0000256" key="1">
    <source>
        <dbReference type="ARBA" id="ARBA00022679"/>
    </source>
</evidence>
<dbReference type="SUPFAM" id="SSF55729">
    <property type="entry name" value="Acyl-CoA N-acyltransferases (Nat)"/>
    <property type="match status" value="1"/>
</dbReference>
<dbReference type="Gene3D" id="3.40.630.30">
    <property type="match status" value="1"/>
</dbReference>
<dbReference type="InterPro" id="IPR000182">
    <property type="entry name" value="GNAT_dom"/>
</dbReference>
<dbReference type="CDD" id="cd04301">
    <property type="entry name" value="NAT_SF"/>
    <property type="match status" value="1"/>
</dbReference>
<comment type="caution">
    <text evidence="4">The sequence shown here is derived from an EMBL/GenBank/DDBJ whole genome shotgun (WGS) entry which is preliminary data.</text>
</comment>
<evidence type="ECO:0000256" key="2">
    <source>
        <dbReference type="ARBA" id="ARBA00023315"/>
    </source>
</evidence>
<name>A0AAP4BTU3_9CORY</name>
<sequence>MTNDTTITLRPATNEDRTYLSRLHYLADVFGDESRDLPESEAADHHKYVNQWDPYTQGGIIAVSSHAVPAGGLFLRYWKSNNPGSGWVGYPEVPELVIAVERRYAGLGLGTRLLEAGVELARAQGAPGISLFVDKDNPRARSRYEKFGFEYKTDSTMVKWFATPRV</sequence>
<dbReference type="Pfam" id="PF00583">
    <property type="entry name" value="Acetyltransf_1"/>
    <property type="match status" value="1"/>
</dbReference>
<protein>
    <submittedName>
        <fullName evidence="4">GNAT family N-acetyltransferase</fullName>
    </submittedName>
</protein>
<dbReference type="PROSITE" id="PS51186">
    <property type="entry name" value="GNAT"/>
    <property type="match status" value="1"/>
</dbReference>
<dbReference type="EMBL" id="JASNVH010000004">
    <property type="protein sequence ID" value="MDK4306621.1"/>
    <property type="molecule type" value="Genomic_DNA"/>
</dbReference>
<keyword evidence="2" id="KW-0012">Acyltransferase</keyword>
<dbReference type="PANTHER" id="PTHR43420">
    <property type="entry name" value="ACETYLTRANSFERASE"/>
    <property type="match status" value="1"/>
</dbReference>
<organism evidence="4 5">
    <name type="scientific">Corynebacterium pseudodiphtheriticum</name>
    <dbReference type="NCBI Taxonomy" id="37637"/>
    <lineage>
        <taxon>Bacteria</taxon>
        <taxon>Bacillati</taxon>
        <taxon>Actinomycetota</taxon>
        <taxon>Actinomycetes</taxon>
        <taxon>Mycobacteriales</taxon>
        <taxon>Corynebacteriaceae</taxon>
        <taxon>Corynebacterium</taxon>
    </lineage>
</organism>
<dbReference type="PANTHER" id="PTHR43420:SF12">
    <property type="entry name" value="N-ACETYLTRANSFERASE DOMAIN-CONTAINING PROTEIN"/>
    <property type="match status" value="1"/>
</dbReference>
<reference evidence="4" key="1">
    <citation type="submission" date="2023-05" db="EMBL/GenBank/DDBJ databases">
        <title>Metabolic capabilities are highly conserved among human nasal-associated Corynebacterium species in pangenomic analyses.</title>
        <authorList>
            <person name="Tran T.H."/>
            <person name="Roberts A.Q."/>
            <person name="Escapa I.F."/>
            <person name="Gao W."/>
            <person name="Conlan S."/>
            <person name="Kong H."/>
            <person name="Segre J.A."/>
            <person name="Kelly M.S."/>
            <person name="Lemon K.P."/>
        </authorList>
    </citation>
    <scope>NUCLEOTIDE SEQUENCE</scope>
    <source>
        <strain evidence="4">KPL2773</strain>
    </source>
</reference>
<proteinExistence type="predicted"/>
<dbReference type="GO" id="GO:0016747">
    <property type="term" value="F:acyltransferase activity, transferring groups other than amino-acyl groups"/>
    <property type="evidence" value="ECO:0007669"/>
    <property type="project" value="InterPro"/>
</dbReference>
<feature type="domain" description="N-acetyltransferase" evidence="3">
    <location>
        <begin position="7"/>
        <end position="166"/>
    </location>
</feature>
<dbReference type="InterPro" id="IPR016181">
    <property type="entry name" value="Acyl_CoA_acyltransferase"/>
</dbReference>
<accession>A0AAP4BTU3</accession>
<evidence type="ECO:0000313" key="5">
    <source>
        <dbReference type="Proteomes" id="UP001224412"/>
    </source>
</evidence>
<dbReference type="RefSeq" id="WP_021351845.1">
    <property type="nucleotide sequence ID" value="NZ_CP051667.1"/>
</dbReference>
<evidence type="ECO:0000313" key="4">
    <source>
        <dbReference type="EMBL" id="MDK4306621.1"/>
    </source>
</evidence>
<dbReference type="AlphaFoldDB" id="A0AAP4BTU3"/>
<dbReference type="InterPro" id="IPR050680">
    <property type="entry name" value="YpeA/RimI_acetyltransf"/>
</dbReference>